<dbReference type="RefSeq" id="WP_122187370.1">
    <property type="nucleotide sequence ID" value="NZ_RFFH01000002.1"/>
</dbReference>
<comment type="caution">
    <text evidence="1">The sequence shown here is derived from an EMBL/GenBank/DDBJ whole genome shotgun (WGS) entry which is preliminary data.</text>
</comment>
<evidence type="ECO:0000313" key="1">
    <source>
        <dbReference type="EMBL" id="RMI34446.1"/>
    </source>
</evidence>
<organism evidence="1 2">
    <name type="scientific">Nocardia stercoris</name>
    <dbReference type="NCBI Taxonomy" id="2483361"/>
    <lineage>
        <taxon>Bacteria</taxon>
        <taxon>Bacillati</taxon>
        <taxon>Actinomycetota</taxon>
        <taxon>Actinomycetes</taxon>
        <taxon>Mycobacteriales</taxon>
        <taxon>Nocardiaceae</taxon>
        <taxon>Nocardia</taxon>
    </lineage>
</organism>
<dbReference type="EMBL" id="RFFH01000002">
    <property type="protein sequence ID" value="RMI34446.1"/>
    <property type="molecule type" value="Genomic_DNA"/>
</dbReference>
<keyword evidence="2" id="KW-1185">Reference proteome</keyword>
<dbReference type="AlphaFoldDB" id="A0A3M2LBI7"/>
<proteinExistence type="predicted"/>
<protein>
    <submittedName>
        <fullName evidence="1">Uncharacterized protein</fullName>
    </submittedName>
</protein>
<gene>
    <name evidence="1" type="ORF">EBN03_07365</name>
</gene>
<accession>A0A3M2LBI7</accession>
<dbReference type="OrthoDB" id="4565949at2"/>
<evidence type="ECO:0000313" key="2">
    <source>
        <dbReference type="Proteomes" id="UP000279275"/>
    </source>
</evidence>
<name>A0A3M2LBI7_9NOCA</name>
<sequence>MRTQSTTSVSATTLAEIVQDYTERGWTVAETANGVCLITDENISGVEVTGELAATVRTFLQVNNLTGPVIEFPGAERREVHLVTGIRKAALAIAALRAAGATVHTDGAGVPLPPSRVSASSATWGVAPADARWTPPVVALSAAVRAVTSQRRPQLASIAS</sequence>
<reference evidence="1 2" key="1">
    <citation type="submission" date="2018-10" db="EMBL/GenBank/DDBJ databases">
        <title>Isolation from cow dung.</title>
        <authorList>
            <person name="Ling L."/>
        </authorList>
    </citation>
    <scope>NUCLEOTIDE SEQUENCE [LARGE SCALE GENOMIC DNA]</scope>
    <source>
        <strain evidence="1 2">NEAU-LL90</strain>
    </source>
</reference>
<dbReference type="Proteomes" id="UP000279275">
    <property type="component" value="Unassembled WGS sequence"/>
</dbReference>